<dbReference type="InterPro" id="IPR039567">
    <property type="entry name" value="Gly-zipper"/>
</dbReference>
<evidence type="ECO:0000313" key="3">
    <source>
        <dbReference type="EMBL" id="MDR6294412.1"/>
    </source>
</evidence>
<feature type="region of interest" description="Disordered" evidence="1">
    <location>
        <begin position="88"/>
        <end position="126"/>
    </location>
</feature>
<gene>
    <name evidence="3" type="ORF">E9232_006966</name>
</gene>
<evidence type="ECO:0000313" key="4">
    <source>
        <dbReference type="Proteomes" id="UP001262410"/>
    </source>
</evidence>
<feature type="domain" description="Glycine zipper" evidence="2">
    <location>
        <begin position="33"/>
        <end position="76"/>
    </location>
</feature>
<organism evidence="3 4">
    <name type="scientific">Inquilinus ginsengisoli</name>
    <dbReference type="NCBI Taxonomy" id="363840"/>
    <lineage>
        <taxon>Bacteria</taxon>
        <taxon>Pseudomonadati</taxon>
        <taxon>Pseudomonadota</taxon>
        <taxon>Alphaproteobacteria</taxon>
        <taxon>Rhodospirillales</taxon>
        <taxon>Rhodospirillaceae</taxon>
        <taxon>Inquilinus</taxon>
    </lineage>
</organism>
<dbReference type="Proteomes" id="UP001262410">
    <property type="component" value="Unassembled WGS sequence"/>
</dbReference>
<keyword evidence="4" id="KW-1185">Reference proteome</keyword>
<name>A0ABU1K0L4_9PROT</name>
<protein>
    <submittedName>
        <fullName evidence="3">Surface antigen</fullName>
    </submittedName>
</protein>
<comment type="caution">
    <text evidence="3">The sequence shown here is derived from an EMBL/GenBank/DDBJ whole genome shotgun (WGS) entry which is preliminary data.</text>
</comment>
<feature type="compositionally biased region" description="Polar residues" evidence="1">
    <location>
        <begin position="95"/>
        <end position="118"/>
    </location>
</feature>
<sequence length="163" mass="16672">MSRIGRHASVMVVAAALTLAGCQTNEQTGGLFGAGGGALFGGLLGNAVGHDQTSTLIGAGLGAIGGYFVGSAIGRQLDQADQQRAAQTTRRVLTSSARRGTTRNWQNRSTGVRGSSTVVAVEPNGSGGGECRTVREVAYIKGQEVEQQSKYCRGSGGEWAAQA</sequence>
<accession>A0ABU1K0L4</accession>
<dbReference type="Pfam" id="PF13488">
    <property type="entry name" value="Gly-zipper_Omp"/>
    <property type="match status" value="1"/>
</dbReference>
<reference evidence="3 4" key="1">
    <citation type="submission" date="2023-07" db="EMBL/GenBank/DDBJ databases">
        <title>Sorghum-associated microbial communities from plants grown in Nebraska, USA.</title>
        <authorList>
            <person name="Schachtman D."/>
        </authorList>
    </citation>
    <scope>NUCLEOTIDE SEQUENCE [LARGE SCALE GENOMIC DNA]</scope>
    <source>
        <strain evidence="3 4">584</strain>
    </source>
</reference>
<dbReference type="EMBL" id="JAVDPW010000019">
    <property type="protein sequence ID" value="MDR6294412.1"/>
    <property type="molecule type" value="Genomic_DNA"/>
</dbReference>
<proteinExistence type="predicted"/>
<evidence type="ECO:0000256" key="1">
    <source>
        <dbReference type="SAM" id="MobiDB-lite"/>
    </source>
</evidence>
<evidence type="ECO:0000259" key="2">
    <source>
        <dbReference type="Pfam" id="PF13488"/>
    </source>
</evidence>
<dbReference type="PROSITE" id="PS51257">
    <property type="entry name" value="PROKAR_LIPOPROTEIN"/>
    <property type="match status" value="1"/>
</dbReference>
<dbReference type="RefSeq" id="WP_309801911.1">
    <property type="nucleotide sequence ID" value="NZ_JAVDPW010000019.1"/>
</dbReference>